<protein>
    <submittedName>
        <fullName evidence="3">Cyclic nucleotide-binding protein</fullName>
    </submittedName>
</protein>
<feature type="coiled-coil region" evidence="1">
    <location>
        <begin position="651"/>
        <end position="685"/>
    </location>
</feature>
<dbReference type="InterPro" id="IPR018490">
    <property type="entry name" value="cNMP-bd_dom_sf"/>
</dbReference>
<dbReference type="SUPFAM" id="SSF51206">
    <property type="entry name" value="cAMP-binding domain-like"/>
    <property type="match status" value="1"/>
</dbReference>
<evidence type="ECO:0000256" key="1">
    <source>
        <dbReference type="SAM" id="Coils"/>
    </source>
</evidence>
<accession>A0A0V0QYZ9</accession>
<sequence>MEQNQYQESIQCENNCDLIFLDLTLKQYNEEIQFLRNIVLFKENYNISLLWNFTVEKKFLYGQSVYKQGESVKGMFIVKNGIFQMSRITQEQDQQKKNQVRNNSKNNLDFLDESDFELEYNDNFEALKLKKMRTGYQKGIKIGLKQLEKFNYFGEQEILNKQNKRQNEVICKTQVGSQNLNKESQNNLICNFSEDQLQQEKSSNKSQIFTQTFSNFNNFKKIKLGNQIAENSQENSFGKSFSDDDLILLKSSSVQNLNLNQNYKNKQKNEKIQSQKVDKKLELQGEIIQKEYSKRGENSHKHLLYQTFRNQFLYAFTRKFKYGDLESYIEKMKSLQPIDDINLNQQIYSQSQKFGFVKSKSSIKREMGDINSRIKIKRSYSVFNQSKSVKIQNQNQGIYTVNSEISNFQNFSQAQAAFENLKQEQQNQQESQLRQNIRLLNEVMYDNLEGGYFAEKIFKSDKYLNQQFKKFETIQEIAEEQKKQELLIQKSLEKLQQEQNINYQINQGTDISGQFFDKSQSFNQYSTQNLNQNQSQNQNYLNYNQNTNCSNNNNLLGGYNLNQNEESGQQQNQNFQQKQNVLSGLSQSHQFRYQNLIKDFMEKNRYLIQTQSQDENLQKDFLKQIQNLQENEAQQQNSQLKEINLAENIEKSQKSEDIQNLNQNQKNLDENLEEVRSQVQESVTNFECEQDQQKEENNEKQQGNSSDLLDYKFQNLEQLVKIKNNEQKYSFKNVNFADQQENHQKFGDFSDKIQENQEEQQKKQEDLYLQLKVDDNQNQIDNKIQNNQEYKNQIENYDFNMKTQSSLFSQRHPNSKWGNQSYHFKKQKSEIQNGKMQIDQYLRDELNNLSSKNQQNENNQEQTGTLVNLERQFEQENFVQDREIQQRKQVTVSDFKEKLNKSENNSIMNEKQRYWLKFSEKKRALQQQKERKIQDYIKQQQQQKKMCNQGTNYIESNQYRQQIELKIMEEQKQKVSQFLINEQIQNQENEQRLQKKYKKQEDKQIYFMSMDQNQIKGYENKWGVQTFNNNKINDKNSHFKSENNLNKINKNISNQKKNDSLNNSNSVCLNESVNFVNNNKEPIQRRKIRFSHQLQEKNEDQISNVKDRFYNTGLVIRNSVSACKNRSVSKKKQSDKIVDNLNQSQNQNQFKNKNNFFLKEEQIQKNQEYNQKNYQSSFNQIQGENLNVSFLLSQNKIQNQYFQEQENYQYELQQQKLRQINKIANQDAQNLIQKCQSQLSVKKNLSNQNLISYRKYQNQKLSFSQNRFGNIELQKNQKLEKNQNQNINQNNSFKRLISSAQAKLRSKSQQNSKSLEQNNRNRSPIKYSQNIFQKQKECQKLEFNDKIENIRQNKNQNENENQDQNLNSIQKQKQIQKQYLQSENINEIKNQIQLFNNIRKENVSLFLSQSEKKGKSQRDVQNQFDKKFLNQTFVNKQTNQIQLQNVKKEQKEKKDKKMFDLQKNREIIQDHLKNINEVQKRMGIKNKFYE</sequence>
<feature type="coiled-coil region" evidence="1">
    <location>
        <begin position="842"/>
        <end position="872"/>
    </location>
</feature>
<feature type="coiled-coil region" evidence="1">
    <location>
        <begin position="1434"/>
        <end position="1481"/>
    </location>
</feature>
<dbReference type="Proteomes" id="UP000054937">
    <property type="component" value="Unassembled WGS sequence"/>
</dbReference>
<feature type="region of interest" description="Disordered" evidence="2">
    <location>
        <begin position="687"/>
        <end position="707"/>
    </location>
</feature>
<dbReference type="InterPro" id="IPR014710">
    <property type="entry name" value="RmlC-like_jellyroll"/>
</dbReference>
<keyword evidence="1" id="KW-0175">Coiled coil</keyword>
<keyword evidence="4" id="KW-1185">Reference proteome</keyword>
<evidence type="ECO:0000256" key="2">
    <source>
        <dbReference type="SAM" id="MobiDB-lite"/>
    </source>
</evidence>
<evidence type="ECO:0000313" key="3">
    <source>
        <dbReference type="EMBL" id="KRX07551.1"/>
    </source>
</evidence>
<dbReference type="Gene3D" id="2.60.120.10">
    <property type="entry name" value="Jelly Rolls"/>
    <property type="match status" value="1"/>
</dbReference>
<feature type="region of interest" description="Disordered" evidence="2">
    <location>
        <begin position="540"/>
        <end position="580"/>
    </location>
</feature>
<organism evidence="3 4">
    <name type="scientific">Pseudocohnilembus persalinus</name>
    <name type="common">Ciliate</name>
    <dbReference type="NCBI Taxonomy" id="266149"/>
    <lineage>
        <taxon>Eukaryota</taxon>
        <taxon>Sar</taxon>
        <taxon>Alveolata</taxon>
        <taxon>Ciliophora</taxon>
        <taxon>Intramacronucleata</taxon>
        <taxon>Oligohymenophorea</taxon>
        <taxon>Scuticociliatia</taxon>
        <taxon>Philasterida</taxon>
        <taxon>Pseudocohnilembidae</taxon>
        <taxon>Pseudocohnilembus</taxon>
    </lineage>
</organism>
<name>A0A0V0QYZ9_PSEPJ</name>
<feature type="coiled-coil region" evidence="1">
    <location>
        <begin position="1340"/>
        <end position="1372"/>
    </location>
</feature>
<comment type="caution">
    <text evidence="3">The sequence shown here is derived from an EMBL/GenBank/DDBJ whole genome shotgun (WGS) entry which is preliminary data.</text>
</comment>
<dbReference type="InParanoid" id="A0A0V0QYZ9"/>
<dbReference type="OMA" id="NINQTEC"/>
<proteinExistence type="predicted"/>
<feature type="coiled-coil region" evidence="1">
    <location>
        <begin position="773"/>
        <end position="800"/>
    </location>
</feature>
<gene>
    <name evidence="3" type="ORF">PPERSA_11100</name>
</gene>
<reference evidence="3 4" key="1">
    <citation type="journal article" date="2015" name="Sci. Rep.">
        <title>Genome of the facultative scuticociliatosis pathogen Pseudocohnilembus persalinus provides insight into its virulence through horizontal gene transfer.</title>
        <authorList>
            <person name="Xiong J."/>
            <person name="Wang G."/>
            <person name="Cheng J."/>
            <person name="Tian M."/>
            <person name="Pan X."/>
            <person name="Warren A."/>
            <person name="Jiang C."/>
            <person name="Yuan D."/>
            <person name="Miao W."/>
        </authorList>
    </citation>
    <scope>NUCLEOTIDE SEQUENCE [LARGE SCALE GENOMIC DNA]</scope>
    <source>
        <strain evidence="3">36N120E</strain>
    </source>
</reference>
<evidence type="ECO:0000313" key="4">
    <source>
        <dbReference type="Proteomes" id="UP000054937"/>
    </source>
</evidence>
<feature type="region of interest" description="Disordered" evidence="2">
    <location>
        <begin position="1300"/>
        <end position="1327"/>
    </location>
</feature>
<dbReference type="EMBL" id="LDAU01000082">
    <property type="protein sequence ID" value="KRX07551.1"/>
    <property type="molecule type" value="Genomic_DNA"/>
</dbReference>
<feature type="compositionally biased region" description="Polar residues" evidence="2">
    <location>
        <begin position="1307"/>
        <end position="1327"/>
    </location>
</feature>